<dbReference type="GO" id="GO:0006529">
    <property type="term" value="P:asparagine biosynthetic process"/>
    <property type="evidence" value="ECO:0007669"/>
    <property type="project" value="UniProtKB-KW"/>
</dbReference>
<comment type="catalytic activity">
    <reaction evidence="4">
        <text>L-aspartate + L-glutamine + ATP + H2O = L-asparagine + L-glutamate + AMP + diphosphate + H(+)</text>
        <dbReference type="Rhea" id="RHEA:12228"/>
        <dbReference type="ChEBI" id="CHEBI:15377"/>
        <dbReference type="ChEBI" id="CHEBI:15378"/>
        <dbReference type="ChEBI" id="CHEBI:29985"/>
        <dbReference type="ChEBI" id="CHEBI:29991"/>
        <dbReference type="ChEBI" id="CHEBI:30616"/>
        <dbReference type="ChEBI" id="CHEBI:33019"/>
        <dbReference type="ChEBI" id="CHEBI:58048"/>
        <dbReference type="ChEBI" id="CHEBI:58359"/>
        <dbReference type="ChEBI" id="CHEBI:456215"/>
        <dbReference type="EC" id="6.3.5.4"/>
    </reaction>
</comment>
<dbReference type="EC" id="6.3.5.4" evidence="2"/>
<keyword evidence="6" id="KW-0436">Ligase</keyword>
<evidence type="ECO:0000256" key="4">
    <source>
        <dbReference type="ARBA" id="ARBA00048741"/>
    </source>
</evidence>
<evidence type="ECO:0000313" key="6">
    <source>
        <dbReference type="EMBL" id="CUQ26229.1"/>
    </source>
</evidence>
<sequence>MKNKVTGPSTQEYLSQFYEELESENRDSLQDMEKMQSVDLNYWLPGDILQKADKMSMAHSLEVRVPFLDKEIFNFAAKLPKEAKIAAGTTKYIFRKAVSEFLPQETNERKKLGFPIPIRVWLRQNDWYQMVTDLFTSKEAEEFFHTEKLLQLLNDHKDKKADNSRKIWTVLTFLIWYDRFFTTCSK</sequence>
<organism evidence="6 7">
    <name type="scientific">Blautia wexlerae</name>
    <dbReference type="NCBI Taxonomy" id="418240"/>
    <lineage>
        <taxon>Bacteria</taxon>
        <taxon>Bacillati</taxon>
        <taxon>Bacillota</taxon>
        <taxon>Clostridia</taxon>
        <taxon>Lachnospirales</taxon>
        <taxon>Lachnospiraceae</taxon>
        <taxon>Blautia</taxon>
    </lineage>
</organism>
<dbReference type="EMBL" id="CZAW01000159">
    <property type="protein sequence ID" value="CUQ26229.1"/>
    <property type="molecule type" value="Genomic_DNA"/>
</dbReference>
<evidence type="ECO:0000259" key="5">
    <source>
        <dbReference type="Pfam" id="PF00733"/>
    </source>
</evidence>
<dbReference type="PANTHER" id="PTHR43284">
    <property type="entry name" value="ASPARAGINE SYNTHETASE (GLUTAMINE-HYDROLYZING)"/>
    <property type="match status" value="1"/>
</dbReference>
<evidence type="ECO:0000256" key="2">
    <source>
        <dbReference type="ARBA" id="ARBA00012737"/>
    </source>
</evidence>
<keyword evidence="3" id="KW-0028">Amino-acid biosynthesis</keyword>
<dbReference type="GO" id="GO:0004066">
    <property type="term" value="F:asparagine synthase (glutamine-hydrolyzing) activity"/>
    <property type="evidence" value="ECO:0007669"/>
    <property type="project" value="UniProtKB-EC"/>
</dbReference>
<comment type="pathway">
    <text evidence="1">Amino-acid biosynthesis; L-asparagine biosynthesis; L-asparagine from L-aspartate (L-Gln route): step 1/1.</text>
</comment>
<accession>A0A174V504</accession>
<keyword evidence="3" id="KW-0061">Asparagine biosynthesis</keyword>
<evidence type="ECO:0000313" key="7">
    <source>
        <dbReference type="Proteomes" id="UP000095712"/>
    </source>
</evidence>
<evidence type="ECO:0000256" key="3">
    <source>
        <dbReference type="ARBA" id="ARBA00022888"/>
    </source>
</evidence>
<feature type="domain" description="Asparagine synthetase" evidence="5">
    <location>
        <begin position="16"/>
        <end position="177"/>
    </location>
</feature>
<dbReference type="AlphaFoldDB" id="A0A174V504"/>
<dbReference type="Pfam" id="PF00733">
    <property type="entry name" value="Asn_synthase"/>
    <property type="match status" value="1"/>
</dbReference>
<reference evidence="6 7" key="1">
    <citation type="submission" date="2015-09" db="EMBL/GenBank/DDBJ databases">
        <authorList>
            <consortium name="Pathogen Informatics"/>
        </authorList>
    </citation>
    <scope>NUCLEOTIDE SEQUENCE [LARGE SCALE GENOMIC DNA]</scope>
    <source>
        <strain evidence="6 7">2789STDY5834911</strain>
    </source>
</reference>
<protein>
    <recommendedName>
        <fullName evidence="2">asparagine synthase (glutamine-hydrolyzing)</fullName>
        <ecNumber evidence="2">6.3.5.4</ecNumber>
    </recommendedName>
</protein>
<name>A0A174V504_9FIRM</name>
<dbReference type="SUPFAM" id="SSF52402">
    <property type="entry name" value="Adenine nucleotide alpha hydrolases-like"/>
    <property type="match status" value="1"/>
</dbReference>
<dbReference type="Proteomes" id="UP000095712">
    <property type="component" value="Unassembled WGS sequence"/>
</dbReference>
<dbReference type="InterPro" id="IPR014729">
    <property type="entry name" value="Rossmann-like_a/b/a_fold"/>
</dbReference>
<dbReference type="Gene3D" id="3.40.50.620">
    <property type="entry name" value="HUPs"/>
    <property type="match status" value="1"/>
</dbReference>
<proteinExistence type="predicted"/>
<evidence type="ECO:0000256" key="1">
    <source>
        <dbReference type="ARBA" id="ARBA00005187"/>
    </source>
</evidence>
<dbReference type="CDD" id="cd01991">
    <property type="entry name" value="Asn_synthase_B_C"/>
    <property type="match status" value="1"/>
</dbReference>
<dbReference type="GO" id="GO:0005829">
    <property type="term" value="C:cytosol"/>
    <property type="evidence" value="ECO:0007669"/>
    <property type="project" value="TreeGrafter"/>
</dbReference>
<gene>
    <name evidence="6" type="primary">asnB_2</name>
    <name evidence="6" type="ORF">ERS852523_04538</name>
</gene>
<dbReference type="InterPro" id="IPR001962">
    <property type="entry name" value="Asn_synthase"/>
</dbReference>
<dbReference type="InterPro" id="IPR051786">
    <property type="entry name" value="ASN_synthetase/amidase"/>
</dbReference>
<dbReference type="PANTHER" id="PTHR43284:SF1">
    <property type="entry name" value="ASPARAGINE SYNTHETASE"/>
    <property type="match status" value="1"/>
</dbReference>